<dbReference type="GO" id="GO:0044281">
    <property type="term" value="P:small molecule metabolic process"/>
    <property type="evidence" value="ECO:0007669"/>
    <property type="project" value="UniProtKB-ARBA"/>
</dbReference>
<evidence type="ECO:0000259" key="6">
    <source>
        <dbReference type="Pfam" id="PF00108"/>
    </source>
</evidence>
<protein>
    <submittedName>
        <fullName evidence="8">Acetyl-CoA acetyltransferase</fullName>
    </submittedName>
</protein>
<accession>A0A1Y0I5L1</accession>
<dbReference type="PANTHER" id="PTHR18919:SF107">
    <property type="entry name" value="ACETYL-COA ACETYLTRANSFERASE, CYTOSOLIC"/>
    <property type="match status" value="1"/>
</dbReference>
<evidence type="ECO:0000313" key="8">
    <source>
        <dbReference type="EMBL" id="ARU55701.1"/>
    </source>
</evidence>
<proteinExistence type="inferred from homology"/>
<dbReference type="RefSeq" id="WP_087460774.1">
    <property type="nucleotide sequence ID" value="NZ_CP021425.1"/>
</dbReference>
<keyword evidence="2 5" id="KW-0808">Transferase</keyword>
<dbReference type="OrthoDB" id="9764638at2"/>
<evidence type="ECO:0000256" key="1">
    <source>
        <dbReference type="ARBA" id="ARBA00010982"/>
    </source>
</evidence>
<evidence type="ECO:0000256" key="4">
    <source>
        <dbReference type="PIRSR" id="PIRSR000429-1"/>
    </source>
</evidence>
<evidence type="ECO:0000256" key="5">
    <source>
        <dbReference type="RuleBase" id="RU003557"/>
    </source>
</evidence>
<feature type="domain" description="Thiolase N-terminal" evidence="6">
    <location>
        <begin position="4"/>
        <end position="263"/>
    </location>
</feature>
<feature type="active site" description="Proton acceptor" evidence="4">
    <location>
        <position position="349"/>
    </location>
</feature>
<dbReference type="KEGG" id="ome:OLMES_1626"/>
<dbReference type="AlphaFoldDB" id="A0A1Y0I5L1"/>
<dbReference type="Pfam" id="PF02803">
    <property type="entry name" value="Thiolase_C"/>
    <property type="match status" value="1"/>
</dbReference>
<comment type="similarity">
    <text evidence="1 5">Belongs to the thiolase-like superfamily. Thiolase family.</text>
</comment>
<organism evidence="8 9">
    <name type="scientific">Oleiphilus messinensis</name>
    <dbReference type="NCBI Taxonomy" id="141451"/>
    <lineage>
        <taxon>Bacteria</taxon>
        <taxon>Pseudomonadati</taxon>
        <taxon>Pseudomonadota</taxon>
        <taxon>Gammaproteobacteria</taxon>
        <taxon>Oceanospirillales</taxon>
        <taxon>Oleiphilaceae</taxon>
        <taxon>Oleiphilus</taxon>
    </lineage>
</organism>
<dbReference type="Proteomes" id="UP000196027">
    <property type="component" value="Chromosome"/>
</dbReference>
<dbReference type="Pfam" id="PF00108">
    <property type="entry name" value="Thiolase_N"/>
    <property type="match status" value="1"/>
</dbReference>
<sequence length="393" mass="41060">MKNVVIVAAKRTPIGTFGGALASLSADQLGSTVIKALLESSGVKGEQVDEVILGQILTAGCGQNPARQASINAGLPSQVPAMTINKVCGSGLKALQLAAQSIMLGDAEIVIAGGQESMSQSAHVLPNSRNGQRMGNWQLEDTMIKDGLWDAFNDYHMGITAENIVEKYGISREEQDQFAVHSQQKAEAAQKAGRFADEIVSVSIPQRKGDPIIVDTDENPRHGATLEKFSGLRPAFKKDGTVTAANASSINDGAAAVILCEEEKAKALGLPVLARIAAYSNAGVDPSIMGTGPIPASKKCLEKAGWSVDQLDLVEANEAFAAQAISVNRDMEWDNGKVNVNGGAIALGHPIGASGCRVLVTLVHEMQKRDAKKGLATLCIGGGMGVALAVERD</sequence>
<dbReference type="EMBL" id="CP021425">
    <property type="protein sequence ID" value="ARU55701.1"/>
    <property type="molecule type" value="Genomic_DNA"/>
</dbReference>
<gene>
    <name evidence="8" type="ORF">OLMES_1626</name>
</gene>
<name>A0A1Y0I5L1_9GAMM</name>
<dbReference type="InterPro" id="IPR020615">
    <property type="entry name" value="Thiolase_acyl_enz_int_AS"/>
</dbReference>
<reference evidence="8 9" key="1">
    <citation type="submission" date="2017-05" db="EMBL/GenBank/DDBJ databases">
        <title>Genomic insights into alkan degradation activity of Oleiphilus messinensis.</title>
        <authorList>
            <person name="Kozyavkin S.A."/>
            <person name="Slesarev A.I."/>
            <person name="Golyshin P.N."/>
            <person name="Korzhenkov A."/>
            <person name="Golyshina O.N."/>
            <person name="Toshchakov S.V."/>
        </authorList>
    </citation>
    <scope>NUCLEOTIDE SEQUENCE [LARGE SCALE GENOMIC DNA]</scope>
    <source>
        <strain evidence="8 9">ME102</strain>
    </source>
</reference>
<dbReference type="CDD" id="cd00751">
    <property type="entry name" value="thiolase"/>
    <property type="match status" value="1"/>
</dbReference>
<dbReference type="Gene3D" id="3.40.47.10">
    <property type="match status" value="2"/>
</dbReference>
<dbReference type="PANTHER" id="PTHR18919">
    <property type="entry name" value="ACETYL-COA C-ACYLTRANSFERASE"/>
    <property type="match status" value="1"/>
</dbReference>
<evidence type="ECO:0000256" key="2">
    <source>
        <dbReference type="ARBA" id="ARBA00022679"/>
    </source>
</evidence>
<dbReference type="PROSITE" id="PS00737">
    <property type="entry name" value="THIOLASE_2"/>
    <property type="match status" value="1"/>
</dbReference>
<evidence type="ECO:0000259" key="7">
    <source>
        <dbReference type="Pfam" id="PF02803"/>
    </source>
</evidence>
<keyword evidence="3 5" id="KW-0012">Acyltransferase</keyword>
<dbReference type="GO" id="GO:0003988">
    <property type="term" value="F:acetyl-CoA C-acyltransferase activity"/>
    <property type="evidence" value="ECO:0007669"/>
    <property type="project" value="UniProtKB-ARBA"/>
</dbReference>
<dbReference type="InterPro" id="IPR020613">
    <property type="entry name" value="Thiolase_CS"/>
</dbReference>
<dbReference type="InterPro" id="IPR020617">
    <property type="entry name" value="Thiolase_C"/>
</dbReference>
<dbReference type="FunFam" id="3.40.47.10:FF:000010">
    <property type="entry name" value="Acetyl-CoA acetyltransferase (Thiolase)"/>
    <property type="match status" value="1"/>
</dbReference>
<dbReference type="NCBIfam" id="TIGR01930">
    <property type="entry name" value="AcCoA-C-Actrans"/>
    <property type="match status" value="1"/>
</dbReference>
<dbReference type="InterPro" id="IPR002155">
    <property type="entry name" value="Thiolase"/>
</dbReference>
<keyword evidence="9" id="KW-1185">Reference proteome</keyword>
<evidence type="ECO:0000313" key="9">
    <source>
        <dbReference type="Proteomes" id="UP000196027"/>
    </source>
</evidence>
<dbReference type="PIRSF" id="PIRSF000429">
    <property type="entry name" value="Ac-CoA_Ac_transf"/>
    <property type="match status" value="1"/>
</dbReference>
<dbReference type="PROSITE" id="PS00099">
    <property type="entry name" value="THIOLASE_3"/>
    <property type="match status" value="1"/>
</dbReference>
<dbReference type="SUPFAM" id="SSF53901">
    <property type="entry name" value="Thiolase-like"/>
    <property type="match status" value="2"/>
</dbReference>
<dbReference type="PROSITE" id="PS00098">
    <property type="entry name" value="THIOLASE_1"/>
    <property type="match status" value="1"/>
</dbReference>
<dbReference type="InterPro" id="IPR020610">
    <property type="entry name" value="Thiolase_AS"/>
</dbReference>
<evidence type="ECO:0000256" key="3">
    <source>
        <dbReference type="ARBA" id="ARBA00023315"/>
    </source>
</evidence>
<feature type="active site" description="Acyl-thioester intermediate" evidence="4">
    <location>
        <position position="88"/>
    </location>
</feature>
<feature type="active site" description="Proton acceptor" evidence="4">
    <location>
        <position position="379"/>
    </location>
</feature>
<feature type="domain" description="Thiolase C-terminal" evidence="7">
    <location>
        <begin position="271"/>
        <end position="392"/>
    </location>
</feature>
<dbReference type="InterPro" id="IPR016039">
    <property type="entry name" value="Thiolase-like"/>
</dbReference>
<dbReference type="InterPro" id="IPR020616">
    <property type="entry name" value="Thiolase_N"/>
</dbReference>